<dbReference type="PANTHER" id="PTHR33048:SF129">
    <property type="entry name" value="INTEGRAL MEMBRANE PROTEIN-RELATED"/>
    <property type="match status" value="1"/>
</dbReference>
<sequence>MPGGIQPPLEVMLSWPAPNYIDPPTRGRAVLFLACIFGPLSLAMLIARLWVRIKIQHSAGWDDWLMMATMFPLIALTVVFPILTERHHFNKHVWDIRPEEYIIQRKLVLTIETTFCLTSGLLKISILLFYRRLSARVVSPAFRWATWLSIGFIAAYSIAFIIVPIFGCNPISAFWNQVDLNLRIKGYKFKCFNEGADVFAAGIISTVQDLLTALLPTFLYWNLQIPRRQKIALFGVFAIGYGVVALGCLRSYYGWIVFFQTYDVTWYGWDNTLWTMLELHVGVMCANAPALKVFFKH</sequence>
<evidence type="ECO:0000256" key="1">
    <source>
        <dbReference type="ARBA" id="ARBA00004141"/>
    </source>
</evidence>
<keyword evidence="2 6" id="KW-0812">Transmembrane</keyword>
<name>A0A6A5X5A5_9PLEO</name>
<protein>
    <recommendedName>
        <fullName evidence="7">Rhodopsin domain-containing protein</fullName>
    </recommendedName>
</protein>
<accession>A0A6A5X5A5</accession>
<evidence type="ECO:0000313" key="9">
    <source>
        <dbReference type="Proteomes" id="UP000799779"/>
    </source>
</evidence>
<feature type="transmembrane region" description="Helical" evidence="6">
    <location>
        <begin position="142"/>
        <end position="166"/>
    </location>
</feature>
<organism evidence="8 9">
    <name type="scientific">Amniculicola lignicola CBS 123094</name>
    <dbReference type="NCBI Taxonomy" id="1392246"/>
    <lineage>
        <taxon>Eukaryota</taxon>
        <taxon>Fungi</taxon>
        <taxon>Dikarya</taxon>
        <taxon>Ascomycota</taxon>
        <taxon>Pezizomycotina</taxon>
        <taxon>Dothideomycetes</taxon>
        <taxon>Pleosporomycetidae</taxon>
        <taxon>Pleosporales</taxon>
        <taxon>Amniculicolaceae</taxon>
        <taxon>Amniculicola</taxon>
    </lineage>
</organism>
<evidence type="ECO:0000256" key="4">
    <source>
        <dbReference type="ARBA" id="ARBA00023136"/>
    </source>
</evidence>
<evidence type="ECO:0000256" key="3">
    <source>
        <dbReference type="ARBA" id="ARBA00022989"/>
    </source>
</evidence>
<dbReference type="Proteomes" id="UP000799779">
    <property type="component" value="Unassembled WGS sequence"/>
</dbReference>
<evidence type="ECO:0000256" key="5">
    <source>
        <dbReference type="ARBA" id="ARBA00038359"/>
    </source>
</evidence>
<feature type="transmembrane region" description="Helical" evidence="6">
    <location>
        <begin position="231"/>
        <end position="253"/>
    </location>
</feature>
<feature type="non-terminal residue" evidence="8">
    <location>
        <position position="297"/>
    </location>
</feature>
<dbReference type="InterPro" id="IPR052337">
    <property type="entry name" value="SAT4-like"/>
</dbReference>
<evidence type="ECO:0000256" key="2">
    <source>
        <dbReference type="ARBA" id="ARBA00022692"/>
    </source>
</evidence>
<dbReference type="OrthoDB" id="5429740at2759"/>
<feature type="transmembrane region" description="Helical" evidence="6">
    <location>
        <begin position="29"/>
        <end position="51"/>
    </location>
</feature>
<comment type="similarity">
    <text evidence="5">Belongs to the SAT4 family.</text>
</comment>
<evidence type="ECO:0000259" key="7">
    <source>
        <dbReference type="Pfam" id="PF20684"/>
    </source>
</evidence>
<feature type="domain" description="Rhodopsin" evidence="7">
    <location>
        <begin position="47"/>
        <end position="296"/>
    </location>
</feature>
<evidence type="ECO:0000256" key="6">
    <source>
        <dbReference type="SAM" id="Phobius"/>
    </source>
</evidence>
<feature type="transmembrane region" description="Helical" evidence="6">
    <location>
        <begin position="198"/>
        <end position="219"/>
    </location>
</feature>
<feature type="transmembrane region" description="Helical" evidence="6">
    <location>
        <begin position="273"/>
        <end position="295"/>
    </location>
</feature>
<dbReference type="GO" id="GO:0016020">
    <property type="term" value="C:membrane"/>
    <property type="evidence" value="ECO:0007669"/>
    <property type="project" value="UniProtKB-SubCell"/>
</dbReference>
<gene>
    <name evidence="8" type="ORF">P154DRAFT_419755</name>
</gene>
<reference evidence="8" key="1">
    <citation type="journal article" date="2020" name="Stud. Mycol.">
        <title>101 Dothideomycetes genomes: a test case for predicting lifestyles and emergence of pathogens.</title>
        <authorList>
            <person name="Haridas S."/>
            <person name="Albert R."/>
            <person name="Binder M."/>
            <person name="Bloem J."/>
            <person name="Labutti K."/>
            <person name="Salamov A."/>
            <person name="Andreopoulos B."/>
            <person name="Baker S."/>
            <person name="Barry K."/>
            <person name="Bills G."/>
            <person name="Bluhm B."/>
            <person name="Cannon C."/>
            <person name="Castanera R."/>
            <person name="Culley D."/>
            <person name="Daum C."/>
            <person name="Ezra D."/>
            <person name="Gonzalez J."/>
            <person name="Henrissat B."/>
            <person name="Kuo A."/>
            <person name="Liang C."/>
            <person name="Lipzen A."/>
            <person name="Lutzoni F."/>
            <person name="Magnuson J."/>
            <person name="Mondo S."/>
            <person name="Nolan M."/>
            <person name="Ohm R."/>
            <person name="Pangilinan J."/>
            <person name="Park H.-J."/>
            <person name="Ramirez L."/>
            <person name="Alfaro M."/>
            <person name="Sun H."/>
            <person name="Tritt A."/>
            <person name="Yoshinaga Y."/>
            <person name="Zwiers L.-H."/>
            <person name="Turgeon B."/>
            <person name="Goodwin S."/>
            <person name="Spatafora J."/>
            <person name="Crous P."/>
            <person name="Grigoriev I."/>
        </authorList>
    </citation>
    <scope>NUCLEOTIDE SEQUENCE</scope>
    <source>
        <strain evidence="8">CBS 123094</strain>
    </source>
</reference>
<keyword evidence="9" id="KW-1185">Reference proteome</keyword>
<proteinExistence type="inferred from homology"/>
<evidence type="ECO:0000313" key="8">
    <source>
        <dbReference type="EMBL" id="KAF2008119.1"/>
    </source>
</evidence>
<comment type="subcellular location">
    <subcellularLocation>
        <location evidence="1">Membrane</location>
        <topology evidence="1">Multi-pass membrane protein</topology>
    </subcellularLocation>
</comment>
<keyword evidence="3 6" id="KW-1133">Transmembrane helix</keyword>
<dbReference type="PANTHER" id="PTHR33048">
    <property type="entry name" value="PTH11-LIKE INTEGRAL MEMBRANE PROTEIN (AFU_ORTHOLOGUE AFUA_5G11245)"/>
    <property type="match status" value="1"/>
</dbReference>
<dbReference type="AlphaFoldDB" id="A0A6A5X5A5"/>
<feature type="transmembrane region" description="Helical" evidence="6">
    <location>
        <begin position="63"/>
        <end position="83"/>
    </location>
</feature>
<keyword evidence="4 6" id="KW-0472">Membrane</keyword>
<dbReference type="Pfam" id="PF20684">
    <property type="entry name" value="Fung_rhodopsin"/>
    <property type="match status" value="1"/>
</dbReference>
<dbReference type="InterPro" id="IPR049326">
    <property type="entry name" value="Rhodopsin_dom_fungi"/>
</dbReference>
<feature type="transmembrane region" description="Helical" evidence="6">
    <location>
        <begin position="107"/>
        <end position="130"/>
    </location>
</feature>
<dbReference type="EMBL" id="ML977556">
    <property type="protein sequence ID" value="KAF2008119.1"/>
    <property type="molecule type" value="Genomic_DNA"/>
</dbReference>